<dbReference type="PANTHER" id="PTHR33202:SF6">
    <property type="entry name" value="ZINC UPTAKE REGULATION PROTEIN"/>
    <property type="match status" value="1"/>
</dbReference>
<dbReference type="Proteomes" id="UP000017640">
    <property type="component" value="Chromosome"/>
</dbReference>
<dbReference type="STRING" id="1335757.SPICUR_06895"/>
<dbReference type="FunFam" id="1.10.10.10:FF:000137">
    <property type="entry name" value="Zinc uptake transcriptional repressor"/>
    <property type="match status" value="1"/>
</dbReference>
<comment type="cofactor">
    <cofactor evidence="8">
        <name>Mn(2+)</name>
        <dbReference type="ChEBI" id="CHEBI:29035"/>
    </cofactor>
    <cofactor evidence="8">
        <name>Fe(2+)</name>
        <dbReference type="ChEBI" id="CHEBI:29033"/>
    </cofactor>
    <text evidence="8">Binds 1 Mn(2+) or Fe(2+) ion per subunit.</text>
</comment>
<evidence type="ECO:0000256" key="2">
    <source>
        <dbReference type="ARBA" id="ARBA00022491"/>
    </source>
</evidence>
<dbReference type="Gene3D" id="1.10.10.10">
    <property type="entry name" value="Winged helix-like DNA-binding domain superfamily/Winged helix DNA-binding domain"/>
    <property type="match status" value="1"/>
</dbReference>
<accession>U5T7I4</accession>
<feature type="binding site" evidence="7">
    <location>
        <position position="154"/>
    </location>
    <ligand>
        <name>Zn(2+)</name>
        <dbReference type="ChEBI" id="CHEBI:29105"/>
    </ligand>
</feature>
<keyword evidence="9" id="KW-0963">Cytoplasm</keyword>
<organism evidence="10 11">
    <name type="scientific">Spiribacter curvatus</name>
    <dbReference type="NCBI Taxonomy" id="1335757"/>
    <lineage>
        <taxon>Bacteria</taxon>
        <taxon>Pseudomonadati</taxon>
        <taxon>Pseudomonadota</taxon>
        <taxon>Gammaproteobacteria</taxon>
        <taxon>Chromatiales</taxon>
        <taxon>Ectothiorhodospiraceae</taxon>
        <taxon>Spiribacter</taxon>
    </lineage>
</organism>
<evidence type="ECO:0000256" key="9">
    <source>
        <dbReference type="RuleBase" id="RU364037"/>
    </source>
</evidence>
<evidence type="ECO:0000313" key="10">
    <source>
        <dbReference type="EMBL" id="AGY92343.1"/>
    </source>
</evidence>
<name>U5T7I4_9GAMM</name>
<feature type="binding site" evidence="7">
    <location>
        <position position="151"/>
    </location>
    <ligand>
        <name>Zn(2+)</name>
        <dbReference type="ChEBI" id="CHEBI:29105"/>
    </ligand>
</feature>
<evidence type="ECO:0000256" key="3">
    <source>
        <dbReference type="ARBA" id="ARBA00022833"/>
    </source>
</evidence>
<dbReference type="GO" id="GO:1900376">
    <property type="term" value="P:regulation of secondary metabolite biosynthetic process"/>
    <property type="evidence" value="ECO:0007669"/>
    <property type="project" value="TreeGrafter"/>
</dbReference>
<dbReference type="GO" id="GO:0008270">
    <property type="term" value="F:zinc ion binding"/>
    <property type="evidence" value="ECO:0007669"/>
    <property type="project" value="TreeGrafter"/>
</dbReference>
<dbReference type="KEGG" id="spiu:SPICUR_06895"/>
<dbReference type="eggNOG" id="COG0735">
    <property type="taxonomic scope" value="Bacteria"/>
</dbReference>
<keyword evidence="8 9" id="KW-0408">Iron</keyword>
<feature type="binding site" evidence="8">
    <location>
        <position position="126"/>
    </location>
    <ligand>
        <name>Fe cation</name>
        <dbReference type="ChEBI" id="CHEBI:24875"/>
    </ligand>
</feature>
<gene>
    <name evidence="9" type="primary">fur</name>
    <name evidence="10" type="ORF">SPICUR_06895</name>
</gene>
<dbReference type="InterPro" id="IPR043135">
    <property type="entry name" value="Fur_C"/>
</dbReference>
<reference evidence="10 11" key="1">
    <citation type="journal article" date="2013" name="BMC Genomics">
        <title>Genomes of "Spiribacter", a streamlined, successful halophilic bacterium.</title>
        <authorList>
            <person name="Lopez-Perez M."/>
            <person name="Ghai R."/>
            <person name="Leon M.J."/>
            <person name="Rodriguez-Olmos A."/>
            <person name="Copa-Patino J.L."/>
            <person name="Soliveri J."/>
            <person name="Sanchez-Porro C."/>
            <person name="Ventosa A."/>
            <person name="Rodriguez-Valera F."/>
        </authorList>
    </citation>
    <scope>NUCLEOTIDE SEQUENCE [LARGE SCALE GENOMIC DNA]</scope>
    <source>
        <strain evidence="10 11">UAH-SP71</strain>
    </source>
</reference>
<dbReference type="InterPro" id="IPR002481">
    <property type="entry name" value="FUR"/>
</dbReference>
<keyword evidence="7 9" id="KW-0479">Metal-binding</keyword>
<feature type="binding site" evidence="7">
    <location>
        <position position="111"/>
    </location>
    <ligand>
        <name>Zn(2+)</name>
        <dbReference type="ChEBI" id="CHEBI:29105"/>
    </ligand>
</feature>
<evidence type="ECO:0000256" key="8">
    <source>
        <dbReference type="PIRSR" id="PIRSR602481-2"/>
    </source>
</evidence>
<keyword evidence="5 9" id="KW-0238">DNA-binding</keyword>
<dbReference type="EMBL" id="CP005990">
    <property type="protein sequence ID" value="AGY92343.1"/>
    <property type="molecule type" value="Genomic_DNA"/>
</dbReference>
<feature type="binding site" evidence="7">
    <location>
        <position position="114"/>
    </location>
    <ligand>
        <name>Zn(2+)</name>
        <dbReference type="ChEBI" id="CHEBI:29105"/>
    </ligand>
</feature>
<dbReference type="HOGENOM" id="CLU_096072_2_1_6"/>
<dbReference type="Gene3D" id="3.30.1490.190">
    <property type="match status" value="1"/>
</dbReference>
<dbReference type="PANTHER" id="PTHR33202">
    <property type="entry name" value="ZINC UPTAKE REGULATION PROTEIN"/>
    <property type="match status" value="1"/>
</dbReference>
<dbReference type="RefSeq" id="WP_023367415.1">
    <property type="nucleotide sequence ID" value="NC_022664.1"/>
</dbReference>
<evidence type="ECO:0000256" key="5">
    <source>
        <dbReference type="ARBA" id="ARBA00023125"/>
    </source>
</evidence>
<dbReference type="GO" id="GO:0005829">
    <property type="term" value="C:cytosol"/>
    <property type="evidence" value="ECO:0007669"/>
    <property type="project" value="TreeGrafter"/>
</dbReference>
<dbReference type="InterPro" id="IPR036390">
    <property type="entry name" value="WH_DNA-bd_sf"/>
</dbReference>
<evidence type="ECO:0000256" key="4">
    <source>
        <dbReference type="ARBA" id="ARBA00023015"/>
    </source>
</evidence>
<dbReference type="PATRIC" id="fig|1335757.3.peg.1349"/>
<dbReference type="AlphaFoldDB" id="U5T7I4"/>
<keyword evidence="4 9" id="KW-0805">Transcription regulation</keyword>
<comment type="subunit">
    <text evidence="9">Homodimer.</text>
</comment>
<sequence>MRAFPGDDHDHQHCIDEALAEAERLCAQRGRRLTALRRRVLELIWESHQPVKAYDLLARLREGTAAAAPPTVYRTLDFLMAERFVHRLASINAYVGCGHPEHSHNGQFLICRYCHRVAELDDDAIEASLDHRAGELGFVQLEQTVEIEGICPRCRPLADAPS</sequence>
<dbReference type="CDD" id="cd07153">
    <property type="entry name" value="Fur_like"/>
    <property type="match status" value="1"/>
</dbReference>
<keyword evidence="6 9" id="KW-0804">Transcription</keyword>
<protein>
    <recommendedName>
        <fullName evidence="9">Ferric uptake regulation protein</fullName>
    </recommendedName>
</protein>
<dbReference type="SUPFAM" id="SSF46785">
    <property type="entry name" value="Winged helix' DNA-binding domain"/>
    <property type="match status" value="1"/>
</dbReference>
<comment type="similarity">
    <text evidence="1 9">Belongs to the Fur family.</text>
</comment>
<evidence type="ECO:0000256" key="6">
    <source>
        <dbReference type="ARBA" id="ARBA00023163"/>
    </source>
</evidence>
<dbReference type="OrthoDB" id="9801127at2"/>
<evidence type="ECO:0000313" key="11">
    <source>
        <dbReference type="Proteomes" id="UP000017640"/>
    </source>
</evidence>
<dbReference type="GO" id="GO:0045892">
    <property type="term" value="P:negative regulation of DNA-templated transcription"/>
    <property type="evidence" value="ECO:0007669"/>
    <property type="project" value="TreeGrafter"/>
</dbReference>
<keyword evidence="2 9" id="KW-0678">Repressor</keyword>
<keyword evidence="3 7" id="KW-0862">Zinc</keyword>
<dbReference type="Pfam" id="PF01475">
    <property type="entry name" value="FUR"/>
    <property type="match status" value="1"/>
</dbReference>
<evidence type="ECO:0000256" key="7">
    <source>
        <dbReference type="PIRSR" id="PIRSR602481-1"/>
    </source>
</evidence>
<comment type="cofactor">
    <cofactor evidence="7">
        <name>Zn(2+)</name>
        <dbReference type="ChEBI" id="CHEBI:29105"/>
    </cofactor>
    <text evidence="7">Binds 1 zinc ion per subunit.</text>
</comment>
<proteinExistence type="inferred from homology"/>
<dbReference type="InterPro" id="IPR036388">
    <property type="entry name" value="WH-like_DNA-bd_sf"/>
</dbReference>
<keyword evidence="11" id="KW-1185">Reference proteome</keyword>
<comment type="subcellular location">
    <subcellularLocation>
        <location evidence="9">Cytoplasm</location>
    </subcellularLocation>
</comment>
<dbReference type="GO" id="GO:0003700">
    <property type="term" value="F:DNA-binding transcription factor activity"/>
    <property type="evidence" value="ECO:0007669"/>
    <property type="project" value="UniProtKB-UniRule"/>
</dbReference>
<evidence type="ECO:0000256" key="1">
    <source>
        <dbReference type="ARBA" id="ARBA00007957"/>
    </source>
</evidence>
<dbReference type="GO" id="GO:0000976">
    <property type="term" value="F:transcription cis-regulatory region binding"/>
    <property type="evidence" value="ECO:0007669"/>
    <property type="project" value="TreeGrafter"/>
</dbReference>